<accession>A0ABP0NV07</accession>
<proteinExistence type="predicted"/>
<dbReference type="EMBL" id="CAXAMN010022250">
    <property type="protein sequence ID" value="CAK9067631.1"/>
    <property type="molecule type" value="Genomic_DNA"/>
</dbReference>
<name>A0ABP0NV07_9DINO</name>
<sequence length="571" mass="64912">MASGGAMPDEEKKEPVDVGLGMKRASKYIADQMLESRHLKTLHQTLSIAWNRNGQVQSLPAVIALMEQYGVELPPEEVDRISSMDQDQQIAALVNRMPQDSQEQFQQFFLQLQLLVSTAMRVRDGLEDGAVDKVETALDDADSTGVTQEILRMAIVQAGNEAAVQMREYEAWCLQTDEQMGRLIRGQEEAMAAKKKLATLLAGLQSDRDEHAERALKVCINFVNNDQDWTTNACFQGWSFWTKRAREEASITKSYEDRIGRLRSRQEGYRQSSLACLHSLFEKKAKMQEIELQAQVIKGWYHALQERKDNDSLSGQVDAMNSRLASIQGAQKETTKRVVDRMTNNVSMSLLAQAVEGWHGEVQESKKYSEMNKLILQAQRRIHDYLKDKNEASLKVLKMALGGCESNNITQAFACWKSHVLNTKQEAELEEIMKENKKLIQDYKEEHSQAATSAMNRAALFYDENLLLEVFENWRIDCAMEMTIARNEGRIDAKRQQLSSIRQMFRTFAQQMTTSISQSVEEKSELRRPSSEQRSGLWKMENGSVSLPDIHKPHTPPGEPQAEVAPKMAWG</sequence>
<feature type="compositionally biased region" description="Basic and acidic residues" evidence="2">
    <location>
        <begin position="520"/>
        <end position="531"/>
    </location>
</feature>
<keyword evidence="1" id="KW-0175">Coiled coil</keyword>
<comment type="caution">
    <text evidence="3">The sequence shown here is derived from an EMBL/GenBank/DDBJ whole genome shotgun (WGS) entry which is preliminary data.</text>
</comment>
<evidence type="ECO:0000256" key="2">
    <source>
        <dbReference type="SAM" id="MobiDB-lite"/>
    </source>
</evidence>
<reference evidence="3 4" key="1">
    <citation type="submission" date="2024-02" db="EMBL/GenBank/DDBJ databases">
        <authorList>
            <person name="Chen Y."/>
            <person name="Shah S."/>
            <person name="Dougan E. K."/>
            <person name="Thang M."/>
            <person name="Chan C."/>
        </authorList>
    </citation>
    <scope>NUCLEOTIDE SEQUENCE [LARGE SCALE GENOMIC DNA]</scope>
</reference>
<protein>
    <submittedName>
        <fullName evidence="3">Uncharacterized protein</fullName>
    </submittedName>
</protein>
<dbReference type="Proteomes" id="UP001642484">
    <property type="component" value="Unassembled WGS sequence"/>
</dbReference>
<organism evidence="3 4">
    <name type="scientific">Durusdinium trenchii</name>
    <dbReference type="NCBI Taxonomy" id="1381693"/>
    <lineage>
        <taxon>Eukaryota</taxon>
        <taxon>Sar</taxon>
        <taxon>Alveolata</taxon>
        <taxon>Dinophyceae</taxon>
        <taxon>Suessiales</taxon>
        <taxon>Symbiodiniaceae</taxon>
        <taxon>Durusdinium</taxon>
    </lineage>
</organism>
<feature type="region of interest" description="Disordered" evidence="2">
    <location>
        <begin position="516"/>
        <end position="571"/>
    </location>
</feature>
<gene>
    <name evidence="3" type="ORF">CCMP2556_LOCUS33224</name>
</gene>
<evidence type="ECO:0000313" key="3">
    <source>
        <dbReference type="EMBL" id="CAK9067631.1"/>
    </source>
</evidence>
<keyword evidence="4" id="KW-1185">Reference proteome</keyword>
<evidence type="ECO:0000256" key="1">
    <source>
        <dbReference type="SAM" id="Coils"/>
    </source>
</evidence>
<evidence type="ECO:0000313" key="4">
    <source>
        <dbReference type="Proteomes" id="UP001642484"/>
    </source>
</evidence>
<feature type="coiled-coil region" evidence="1">
    <location>
        <begin position="422"/>
        <end position="449"/>
    </location>
</feature>